<dbReference type="Gene3D" id="3.90.1570.30">
    <property type="match status" value="1"/>
</dbReference>
<dbReference type="GO" id="GO:0003677">
    <property type="term" value="F:DNA binding"/>
    <property type="evidence" value="ECO:0007669"/>
    <property type="project" value="UniProtKB-KW"/>
</dbReference>
<dbReference type="Pfam" id="PF04313">
    <property type="entry name" value="HSDR_N"/>
    <property type="match status" value="1"/>
</dbReference>
<evidence type="ECO:0000313" key="4">
    <source>
        <dbReference type="Proteomes" id="UP000469724"/>
    </source>
</evidence>
<dbReference type="EMBL" id="JAAGRQ010000012">
    <property type="protein sequence ID" value="NDY56006.1"/>
    <property type="molecule type" value="Genomic_DNA"/>
</dbReference>
<feature type="compositionally biased region" description="Basic and acidic residues" evidence="1">
    <location>
        <begin position="239"/>
        <end position="257"/>
    </location>
</feature>
<dbReference type="GO" id="GO:0005524">
    <property type="term" value="F:ATP binding"/>
    <property type="evidence" value="ECO:0007669"/>
    <property type="project" value="UniProtKB-KW"/>
</dbReference>
<sequence>MDFSEQIQALAGKIQKQKEHLLTEEATKTALVLPFINMLGYDIFNPSEVIPEFTADVGIKKGEKVDYALLLDGKPIILFECKPYGFPLEQTQSSQLYRYFSVTEARIAILTNGSTYKFFTDLESQNKMDSKPFMEFDFLAIDETLVPELKKLSKTNFDIVNALSAASELKYTREIKKILATEIASPTEDLVCFFTSRVYHGRITKNVKEQFTEIVKRALHNFINDKIKDRLTSIMADTEPAKKVEDPSAETDGQKEDDKVITTQEEIEGFYIIKSILRETCDAERIHYRDTQSYMGILLDDNNRKPICRLRFNGQNKQLGLIRAGKAEERVHLSTLDDIYKYSQDIKSAISLYETSD</sequence>
<accession>A0A7K3NII3</accession>
<dbReference type="InterPro" id="IPR007409">
    <property type="entry name" value="Restrct_endonuc_type1_HsdR_N"/>
</dbReference>
<dbReference type="RefSeq" id="WP_163301059.1">
    <property type="nucleotide sequence ID" value="NZ_JAAGRQ010000012.1"/>
</dbReference>
<dbReference type="GO" id="GO:0009035">
    <property type="term" value="F:type I site-specific deoxyribonuclease activity"/>
    <property type="evidence" value="ECO:0007669"/>
    <property type="project" value="UniProtKB-EC"/>
</dbReference>
<organism evidence="3 4">
    <name type="scientific">Desulfolutivibrio sulfodismutans</name>
    <dbReference type="NCBI Taxonomy" id="63561"/>
    <lineage>
        <taxon>Bacteria</taxon>
        <taxon>Pseudomonadati</taxon>
        <taxon>Thermodesulfobacteriota</taxon>
        <taxon>Desulfovibrionia</taxon>
        <taxon>Desulfovibrionales</taxon>
        <taxon>Desulfovibrionaceae</taxon>
        <taxon>Desulfolutivibrio</taxon>
    </lineage>
</organism>
<keyword evidence="3" id="KW-0378">Hydrolase</keyword>
<dbReference type="AlphaFoldDB" id="A0A7K3NII3"/>
<keyword evidence="3" id="KW-0255">Endonuclease</keyword>
<evidence type="ECO:0000313" key="3">
    <source>
        <dbReference type="EMBL" id="NDY56006.1"/>
    </source>
</evidence>
<feature type="region of interest" description="Disordered" evidence="1">
    <location>
        <begin position="238"/>
        <end position="257"/>
    </location>
</feature>
<protein>
    <submittedName>
        <fullName evidence="3">Restriction endonuclease</fullName>
    </submittedName>
</protein>
<feature type="domain" description="Restriction endonuclease type I HsdR N-terminal" evidence="2">
    <location>
        <begin position="62"/>
        <end position="126"/>
    </location>
</feature>
<gene>
    <name evidence="3" type="ORF">G3N56_04505</name>
</gene>
<keyword evidence="3" id="KW-0540">Nuclease</keyword>
<name>A0A7K3NII3_9BACT</name>
<keyword evidence="4" id="KW-1185">Reference proteome</keyword>
<evidence type="ECO:0000259" key="2">
    <source>
        <dbReference type="Pfam" id="PF04313"/>
    </source>
</evidence>
<dbReference type="GO" id="GO:0009307">
    <property type="term" value="P:DNA restriction-modification system"/>
    <property type="evidence" value="ECO:0007669"/>
    <property type="project" value="UniProtKB-KW"/>
</dbReference>
<reference evidence="3 4" key="1">
    <citation type="submission" date="2020-02" db="EMBL/GenBank/DDBJ databases">
        <title>Comparative genomics of sulfur disproportionating microorganisms.</title>
        <authorList>
            <person name="Ward L.M."/>
            <person name="Bertran E."/>
            <person name="Johnston D.T."/>
        </authorList>
    </citation>
    <scope>NUCLEOTIDE SEQUENCE [LARGE SCALE GENOMIC DNA]</scope>
    <source>
        <strain evidence="3 4">DSM 3696</strain>
    </source>
</reference>
<dbReference type="PIRSF" id="PIRSF035009">
    <property type="entry name" value="UCP035009_HSDR_N"/>
    <property type="match status" value="1"/>
</dbReference>
<comment type="caution">
    <text evidence="3">The sequence shown here is derived from an EMBL/GenBank/DDBJ whole genome shotgun (WGS) entry which is preliminary data.</text>
</comment>
<proteinExistence type="predicted"/>
<evidence type="ECO:0000256" key="1">
    <source>
        <dbReference type="SAM" id="MobiDB-lite"/>
    </source>
</evidence>
<dbReference type="InterPro" id="IPR017035">
    <property type="entry name" value="UCP035009_HsdR_All3000-type"/>
</dbReference>
<dbReference type="Proteomes" id="UP000469724">
    <property type="component" value="Unassembled WGS sequence"/>
</dbReference>